<keyword evidence="1" id="KW-0812">Transmembrane</keyword>
<protein>
    <submittedName>
        <fullName evidence="2">Uncharacterized protein</fullName>
    </submittedName>
</protein>
<comment type="caution">
    <text evidence="2">The sequence shown here is derived from an EMBL/GenBank/DDBJ whole genome shotgun (WGS) entry which is preliminary data.</text>
</comment>
<name>A0AAW0J802_QUESU</name>
<reference evidence="2 3" key="1">
    <citation type="journal article" date="2018" name="Sci. Data">
        <title>The draft genome sequence of cork oak.</title>
        <authorList>
            <person name="Ramos A.M."/>
            <person name="Usie A."/>
            <person name="Barbosa P."/>
            <person name="Barros P.M."/>
            <person name="Capote T."/>
            <person name="Chaves I."/>
            <person name="Simoes F."/>
            <person name="Abreu I."/>
            <person name="Carrasquinho I."/>
            <person name="Faro C."/>
            <person name="Guimaraes J.B."/>
            <person name="Mendonca D."/>
            <person name="Nobrega F."/>
            <person name="Rodrigues L."/>
            <person name="Saibo N.J.M."/>
            <person name="Varela M.C."/>
            <person name="Egas C."/>
            <person name="Matos J."/>
            <person name="Miguel C.M."/>
            <person name="Oliveira M.M."/>
            <person name="Ricardo C.P."/>
            <person name="Goncalves S."/>
        </authorList>
    </citation>
    <scope>NUCLEOTIDE SEQUENCE [LARGE SCALE GENOMIC DNA]</scope>
    <source>
        <strain evidence="3">cv. HL8</strain>
    </source>
</reference>
<evidence type="ECO:0000313" key="2">
    <source>
        <dbReference type="EMBL" id="KAK7822933.1"/>
    </source>
</evidence>
<gene>
    <name evidence="2" type="ORF">CFP56_035963</name>
</gene>
<dbReference type="EMBL" id="PKMF04000649">
    <property type="protein sequence ID" value="KAK7822933.1"/>
    <property type="molecule type" value="Genomic_DNA"/>
</dbReference>
<evidence type="ECO:0000313" key="3">
    <source>
        <dbReference type="Proteomes" id="UP000237347"/>
    </source>
</evidence>
<evidence type="ECO:0000256" key="1">
    <source>
        <dbReference type="SAM" id="Phobius"/>
    </source>
</evidence>
<feature type="transmembrane region" description="Helical" evidence="1">
    <location>
        <begin position="6"/>
        <end position="21"/>
    </location>
</feature>
<keyword evidence="3" id="KW-1185">Reference proteome</keyword>
<dbReference type="Proteomes" id="UP000237347">
    <property type="component" value="Unassembled WGS sequence"/>
</dbReference>
<proteinExistence type="predicted"/>
<organism evidence="2 3">
    <name type="scientific">Quercus suber</name>
    <name type="common">Cork oak</name>
    <dbReference type="NCBI Taxonomy" id="58331"/>
    <lineage>
        <taxon>Eukaryota</taxon>
        <taxon>Viridiplantae</taxon>
        <taxon>Streptophyta</taxon>
        <taxon>Embryophyta</taxon>
        <taxon>Tracheophyta</taxon>
        <taxon>Spermatophyta</taxon>
        <taxon>Magnoliopsida</taxon>
        <taxon>eudicotyledons</taxon>
        <taxon>Gunneridae</taxon>
        <taxon>Pentapetalae</taxon>
        <taxon>rosids</taxon>
        <taxon>fabids</taxon>
        <taxon>Fagales</taxon>
        <taxon>Fagaceae</taxon>
        <taxon>Quercus</taxon>
    </lineage>
</organism>
<accession>A0AAW0J802</accession>
<keyword evidence="1" id="KW-1133">Transmembrane helix</keyword>
<dbReference type="AlphaFoldDB" id="A0AAW0J802"/>
<keyword evidence="1" id="KW-0472">Membrane</keyword>
<sequence length="41" mass="4895">MKGYHYFVIIVGSLVMIYDIVRRTFQHQRRLLLLSINTEIG</sequence>